<feature type="signal peptide" evidence="1">
    <location>
        <begin position="1"/>
        <end position="22"/>
    </location>
</feature>
<gene>
    <name evidence="2" type="ORF">SLEP1_g35885</name>
</gene>
<keyword evidence="1" id="KW-0732">Signal</keyword>
<dbReference type="AlphaFoldDB" id="A0AAV5KPR6"/>
<accession>A0AAV5KPR6</accession>
<evidence type="ECO:0000313" key="3">
    <source>
        <dbReference type="Proteomes" id="UP001054252"/>
    </source>
</evidence>
<feature type="chain" id="PRO_5043988831" description="PsbI" evidence="1">
    <location>
        <begin position="23"/>
        <end position="34"/>
    </location>
</feature>
<reference evidence="2 3" key="1">
    <citation type="journal article" date="2021" name="Commun. Biol.">
        <title>The genome of Shorea leprosula (Dipterocarpaceae) highlights the ecological relevance of drought in aseasonal tropical rainforests.</title>
        <authorList>
            <person name="Ng K.K.S."/>
            <person name="Kobayashi M.J."/>
            <person name="Fawcett J.A."/>
            <person name="Hatakeyama M."/>
            <person name="Paape T."/>
            <person name="Ng C.H."/>
            <person name="Ang C.C."/>
            <person name="Tnah L.H."/>
            <person name="Lee C.T."/>
            <person name="Nishiyama T."/>
            <person name="Sese J."/>
            <person name="O'Brien M.J."/>
            <person name="Copetti D."/>
            <person name="Mohd Noor M.I."/>
            <person name="Ong R.C."/>
            <person name="Putra M."/>
            <person name="Sireger I.Z."/>
            <person name="Indrioko S."/>
            <person name="Kosugi Y."/>
            <person name="Izuno A."/>
            <person name="Isagi Y."/>
            <person name="Lee S.L."/>
            <person name="Shimizu K.K."/>
        </authorList>
    </citation>
    <scope>NUCLEOTIDE SEQUENCE [LARGE SCALE GENOMIC DNA]</scope>
    <source>
        <strain evidence="2">214</strain>
    </source>
</reference>
<name>A0AAV5KPR6_9ROSI</name>
<organism evidence="2 3">
    <name type="scientific">Rubroshorea leprosula</name>
    <dbReference type="NCBI Taxonomy" id="152421"/>
    <lineage>
        <taxon>Eukaryota</taxon>
        <taxon>Viridiplantae</taxon>
        <taxon>Streptophyta</taxon>
        <taxon>Embryophyta</taxon>
        <taxon>Tracheophyta</taxon>
        <taxon>Spermatophyta</taxon>
        <taxon>Magnoliopsida</taxon>
        <taxon>eudicotyledons</taxon>
        <taxon>Gunneridae</taxon>
        <taxon>Pentapetalae</taxon>
        <taxon>rosids</taxon>
        <taxon>malvids</taxon>
        <taxon>Malvales</taxon>
        <taxon>Dipterocarpaceae</taxon>
        <taxon>Rubroshorea</taxon>
    </lineage>
</organism>
<evidence type="ECO:0000313" key="2">
    <source>
        <dbReference type="EMBL" id="GKV26620.1"/>
    </source>
</evidence>
<comment type="caution">
    <text evidence="2">The sequence shown here is derived from an EMBL/GenBank/DDBJ whole genome shotgun (WGS) entry which is preliminary data.</text>
</comment>
<sequence>MLIQHFIPYLIVFLLNTFNIVAEVEDHTGGSFAF</sequence>
<dbReference type="EMBL" id="BPVZ01000072">
    <property type="protein sequence ID" value="GKV26620.1"/>
    <property type="molecule type" value="Genomic_DNA"/>
</dbReference>
<keyword evidence="3" id="KW-1185">Reference proteome</keyword>
<dbReference type="Proteomes" id="UP001054252">
    <property type="component" value="Unassembled WGS sequence"/>
</dbReference>
<evidence type="ECO:0000256" key="1">
    <source>
        <dbReference type="SAM" id="SignalP"/>
    </source>
</evidence>
<proteinExistence type="predicted"/>
<protein>
    <recommendedName>
        <fullName evidence="4">PsbI</fullName>
    </recommendedName>
</protein>
<evidence type="ECO:0008006" key="4">
    <source>
        <dbReference type="Google" id="ProtNLM"/>
    </source>
</evidence>